<dbReference type="EMBL" id="UYYA01000084">
    <property type="protein sequence ID" value="VDM52313.1"/>
    <property type="molecule type" value="Genomic_DNA"/>
</dbReference>
<dbReference type="WBParaSite" id="ACOC_0000072701-mRNA-1">
    <property type="protein sequence ID" value="ACOC_0000072701-mRNA-1"/>
    <property type="gene ID" value="ACOC_0000072701"/>
</dbReference>
<dbReference type="Proteomes" id="UP000267027">
    <property type="component" value="Unassembled WGS sequence"/>
</dbReference>
<proteinExistence type="predicted"/>
<sequence>MVLNEKINEKKRERKRKRVCESRDTVLCHARLAHLRFAIDVQCKFSILRIRYTKDKENNFREVTEVEGNDDVVMQLMVESE</sequence>
<accession>A0A0R3PAU2</accession>
<reference evidence="1 2" key="2">
    <citation type="submission" date="2018-11" db="EMBL/GenBank/DDBJ databases">
        <authorList>
            <consortium name="Pathogen Informatics"/>
        </authorList>
    </citation>
    <scope>NUCLEOTIDE SEQUENCE [LARGE SCALE GENOMIC DNA]</scope>
    <source>
        <strain evidence="1 2">Costa Rica</strain>
    </source>
</reference>
<protein>
    <submittedName>
        <fullName evidence="3">Rad60-SLD domain-containing protein</fullName>
    </submittedName>
</protein>
<organism evidence="3">
    <name type="scientific">Angiostrongylus costaricensis</name>
    <name type="common">Nematode worm</name>
    <dbReference type="NCBI Taxonomy" id="334426"/>
    <lineage>
        <taxon>Eukaryota</taxon>
        <taxon>Metazoa</taxon>
        <taxon>Ecdysozoa</taxon>
        <taxon>Nematoda</taxon>
        <taxon>Chromadorea</taxon>
        <taxon>Rhabditida</taxon>
        <taxon>Rhabditina</taxon>
        <taxon>Rhabditomorpha</taxon>
        <taxon>Strongyloidea</taxon>
        <taxon>Metastrongylidae</taxon>
        <taxon>Angiostrongylus</taxon>
    </lineage>
</organism>
<reference evidence="3" key="1">
    <citation type="submission" date="2017-02" db="UniProtKB">
        <authorList>
            <consortium name="WormBaseParasite"/>
        </authorList>
    </citation>
    <scope>IDENTIFICATION</scope>
</reference>
<evidence type="ECO:0000313" key="1">
    <source>
        <dbReference type="EMBL" id="VDM52313.1"/>
    </source>
</evidence>
<evidence type="ECO:0000313" key="2">
    <source>
        <dbReference type="Proteomes" id="UP000267027"/>
    </source>
</evidence>
<keyword evidence="2" id="KW-1185">Reference proteome</keyword>
<evidence type="ECO:0000313" key="3">
    <source>
        <dbReference type="WBParaSite" id="ACOC_0000072701-mRNA-1"/>
    </source>
</evidence>
<name>A0A0R3PAU2_ANGCS</name>
<gene>
    <name evidence="1" type="ORF">ACOC_LOCUS728</name>
</gene>
<dbReference type="AlphaFoldDB" id="A0A0R3PAU2"/>